<sequence>MTLPQCDFPADRSIVFQMPSRLELLVVVDQLVQAICHDMDFDRDDTDAIANSVIEAATNAVQHAHGHDVMRPVVFRFLLGDDELQIEVTDTGPGFDLEEVSALDPTGPEGILKSRGRGIFIMKAMMDRVDFDIQMGTGTRVCMAKSRRPAEGGDGA</sequence>
<keyword evidence="1" id="KW-0723">Serine/threonine-protein kinase</keyword>
<dbReference type="GO" id="GO:0004674">
    <property type="term" value="F:protein serine/threonine kinase activity"/>
    <property type="evidence" value="ECO:0007669"/>
    <property type="project" value="UniProtKB-KW"/>
</dbReference>
<dbReference type="Pfam" id="PF13581">
    <property type="entry name" value="HATPase_c_2"/>
    <property type="match status" value="1"/>
</dbReference>
<name>A0A956NCJ7_UNCEI</name>
<dbReference type="EMBL" id="JAGQHS010000005">
    <property type="protein sequence ID" value="MCA9754514.1"/>
    <property type="molecule type" value="Genomic_DNA"/>
</dbReference>
<evidence type="ECO:0000313" key="3">
    <source>
        <dbReference type="EMBL" id="MCA9754514.1"/>
    </source>
</evidence>
<dbReference type="InterPro" id="IPR003594">
    <property type="entry name" value="HATPase_dom"/>
</dbReference>
<evidence type="ECO:0000313" key="4">
    <source>
        <dbReference type="Proteomes" id="UP000739538"/>
    </source>
</evidence>
<comment type="caution">
    <text evidence="3">The sequence shown here is derived from an EMBL/GenBank/DDBJ whole genome shotgun (WGS) entry which is preliminary data.</text>
</comment>
<dbReference type="GO" id="GO:0005524">
    <property type="term" value="F:ATP binding"/>
    <property type="evidence" value="ECO:0007669"/>
    <property type="project" value="UniProtKB-KW"/>
</dbReference>
<dbReference type="Gene3D" id="3.30.565.10">
    <property type="entry name" value="Histidine kinase-like ATPase, C-terminal domain"/>
    <property type="match status" value="1"/>
</dbReference>
<dbReference type="SUPFAM" id="SSF55874">
    <property type="entry name" value="ATPase domain of HSP90 chaperone/DNA topoisomerase II/histidine kinase"/>
    <property type="match status" value="1"/>
</dbReference>
<dbReference type="PANTHER" id="PTHR35526">
    <property type="entry name" value="ANTI-SIGMA-F FACTOR RSBW-RELATED"/>
    <property type="match status" value="1"/>
</dbReference>
<gene>
    <name evidence="3" type="ORF">KDA27_01840</name>
</gene>
<keyword evidence="3" id="KW-0547">Nucleotide-binding</keyword>
<keyword evidence="1" id="KW-0808">Transferase</keyword>
<accession>A0A956NCJ7</accession>
<dbReference type="InterPro" id="IPR050267">
    <property type="entry name" value="Anti-sigma-factor_SerPK"/>
</dbReference>
<reference evidence="3" key="2">
    <citation type="journal article" date="2021" name="Microbiome">
        <title>Successional dynamics and alternative stable states in a saline activated sludge microbial community over 9 years.</title>
        <authorList>
            <person name="Wang Y."/>
            <person name="Ye J."/>
            <person name="Ju F."/>
            <person name="Liu L."/>
            <person name="Boyd J.A."/>
            <person name="Deng Y."/>
            <person name="Parks D.H."/>
            <person name="Jiang X."/>
            <person name="Yin X."/>
            <person name="Woodcroft B.J."/>
            <person name="Tyson G.W."/>
            <person name="Hugenholtz P."/>
            <person name="Polz M.F."/>
            <person name="Zhang T."/>
        </authorList>
    </citation>
    <scope>NUCLEOTIDE SEQUENCE</scope>
    <source>
        <strain evidence="3">HKST-UBA02</strain>
    </source>
</reference>
<feature type="domain" description="Histidine kinase/HSP90-like ATPase" evidence="2">
    <location>
        <begin position="19"/>
        <end position="145"/>
    </location>
</feature>
<dbReference type="InterPro" id="IPR036890">
    <property type="entry name" value="HATPase_C_sf"/>
</dbReference>
<organism evidence="3 4">
    <name type="scientific">Eiseniibacteriota bacterium</name>
    <dbReference type="NCBI Taxonomy" id="2212470"/>
    <lineage>
        <taxon>Bacteria</taxon>
        <taxon>Candidatus Eiseniibacteriota</taxon>
    </lineage>
</organism>
<evidence type="ECO:0000259" key="2">
    <source>
        <dbReference type="Pfam" id="PF13581"/>
    </source>
</evidence>
<evidence type="ECO:0000256" key="1">
    <source>
        <dbReference type="ARBA" id="ARBA00022527"/>
    </source>
</evidence>
<protein>
    <submittedName>
        <fullName evidence="3">ATP-binding protein</fullName>
    </submittedName>
</protein>
<keyword evidence="3" id="KW-0067">ATP-binding</keyword>
<reference evidence="3" key="1">
    <citation type="submission" date="2020-04" db="EMBL/GenBank/DDBJ databases">
        <authorList>
            <person name="Zhang T."/>
        </authorList>
    </citation>
    <scope>NUCLEOTIDE SEQUENCE</scope>
    <source>
        <strain evidence="3">HKST-UBA02</strain>
    </source>
</reference>
<proteinExistence type="predicted"/>
<dbReference type="AlphaFoldDB" id="A0A956NCJ7"/>
<keyword evidence="1" id="KW-0418">Kinase</keyword>
<dbReference type="PANTHER" id="PTHR35526:SF3">
    <property type="entry name" value="ANTI-SIGMA-F FACTOR RSBW"/>
    <property type="match status" value="1"/>
</dbReference>
<dbReference type="Proteomes" id="UP000739538">
    <property type="component" value="Unassembled WGS sequence"/>
</dbReference>
<dbReference type="CDD" id="cd16936">
    <property type="entry name" value="HATPase_RsbW-like"/>
    <property type="match status" value="1"/>
</dbReference>